<dbReference type="EMBL" id="REFI01000006">
    <property type="protein sequence ID" value="RMA78606.1"/>
    <property type="molecule type" value="Genomic_DNA"/>
</dbReference>
<evidence type="ECO:0000313" key="3">
    <source>
        <dbReference type="Proteomes" id="UP000267246"/>
    </source>
</evidence>
<dbReference type="Gene3D" id="3.40.190.10">
    <property type="entry name" value="Periplasmic binding protein-like II"/>
    <property type="match status" value="1"/>
</dbReference>
<gene>
    <name evidence="2" type="ORF">JN00_0247</name>
</gene>
<dbReference type="Proteomes" id="UP000267246">
    <property type="component" value="Unassembled WGS sequence"/>
</dbReference>
<feature type="chain" id="PRO_5017995347" evidence="1">
    <location>
        <begin position="24"/>
        <end position="913"/>
    </location>
</feature>
<feature type="signal peptide" evidence="1">
    <location>
        <begin position="1"/>
        <end position="23"/>
    </location>
</feature>
<reference evidence="2 3" key="1">
    <citation type="submission" date="2018-10" db="EMBL/GenBank/DDBJ databases">
        <title>Genomic Encyclopedia of Archaeal and Bacterial Type Strains, Phase II (KMG-II): from individual species to whole genera.</title>
        <authorList>
            <person name="Goeker M."/>
        </authorList>
    </citation>
    <scope>NUCLEOTIDE SEQUENCE [LARGE SCALE GENOMIC DNA]</scope>
    <source>
        <strain evidence="2 3">ATCC 29870</strain>
    </source>
</reference>
<accession>A0A3M0A1U0</accession>
<dbReference type="AlphaFoldDB" id="A0A3M0A1U0"/>
<keyword evidence="1" id="KW-0732">Signal</keyword>
<organism evidence="2 3">
    <name type="scientific">Metamycoplasma subdolum</name>
    <dbReference type="NCBI Taxonomy" id="92407"/>
    <lineage>
        <taxon>Bacteria</taxon>
        <taxon>Bacillati</taxon>
        <taxon>Mycoplasmatota</taxon>
        <taxon>Mycoplasmoidales</taxon>
        <taxon>Metamycoplasmataceae</taxon>
        <taxon>Metamycoplasma</taxon>
    </lineage>
</organism>
<dbReference type="OrthoDB" id="395154at2"/>
<sequence length="913" mass="102507">MKKSKLWLVGLSALPLAVASLSASCSCVKKNQAEDRKVVIEYNSKLSHTPFIKDGSRSFGGYVSGILHYLTGTALVRRQGLNQAQVKTEGREQKIVDPSWWKYRLDGAKAIVLTFDDNTVKVYDNDEASDKAKPGADGYYSSMSVQLLSKDAKSINNPTFFTDLENSKKVQFVVREGQKYVTSDGKDSGYTVKPRDYWYSWIRTATLTTSTRHSLGGSDATDKLIRDKLFEKVGNVYLTSQEEYANEYLYGVFGVDSEKFYKEETFLQDVAASSGFTGKAVTFESNDKTSRKLGQFFDKVMCLSQDFYPAPSEYIDKLNAEGKQEIYNYLGKSSSDAEAIKAEINKLNKDSAVFKAGVYWYGISGDHTLYTGPYYAEREKSNLKEVYKQNPHYWDQAWVKDKESVKVIENIYQSQPVDTAIYQTRVFDKYKLGQLSQISFNQLNESQKQEILKNPDKFGLQYVKGENKTHPHYWLLKTPFVQPTDSADPKSFYGFNDAYATLVWGSNLEDIKAGKQKPNTFINGTGLSFRTMLTAAIDWDAVQGLATNGVGKAWMAKLAKDGSLGGIGTPGDTVYKYADEVNSLFAIDKDGKKIDFGTELGQEISPSENEKSHAAHSTVSQKLMSAGLSAIKPKMKELLDELFAKPEFSGLPKDQQVVKGTFWFPFTNAPQTLISAAEALSKAISELLDERIQIKFDWESNKDEIRFKNFRYFGANGESIAPWGYDFDSIASGYDGLSWTACLLPQLIYIAKEKPANFATTFPQIAKLADALIDWESKHPVKGPVPFAELYKISHSLIKDYATSHVNSQFEKSGESWTLKLSGGKPIEFKDSTDLFGFSANFWFNYVKDSQNTDLIKLIQELTTYVTVNWTYSTAVGRSDFSPILLGKEYKFTTVSDFGAGVDLFQDWKISKK</sequence>
<dbReference type="NCBIfam" id="NF045850">
    <property type="entry name" value="ABC_Mplas_LP"/>
    <property type="match status" value="1"/>
</dbReference>
<dbReference type="RefSeq" id="WP_121940727.1">
    <property type="nucleotide sequence ID" value="NZ_CP137846.1"/>
</dbReference>
<protein>
    <submittedName>
        <fullName evidence="2">Uncharacterized protein</fullName>
    </submittedName>
</protein>
<proteinExistence type="predicted"/>
<comment type="caution">
    <text evidence="2">The sequence shown here is derived from an EMBL/GenBank/DDBJ whole genome shotgun (WGS) entry which is preliminary data.</text>
</comment>
<evidence type="ECO:0000313" key="2">
    <source>
        <dbReference type="EMBL" id="RMA78606.1"/>
    </source>
</evidence>
<keyword evidence="3" id="KW-1185">Reference proteome</keyword>
<evidence type="ECO:0000256" key="1">
    <source>
        <dbReference type="SAM" id="SignalP"/>
    </source>
</evidence>
<name>A0A3M0A1U0_9BACT</name>
<dbReference type="PROSITE" id="PS51257">
    <property type="entry name" value="PROKAR_LIPOPROTEIN"/>
    <property type="match status" value="1"/>
</dbReference>